<keyword evidence="9 15" id="KW-0256">Endoplasmic reticulum</keyword>
<comment type="pathway">
    <text evidence="2 15">Protein modification; protein glycosylation.</text>
</comment>
<feature type="transmembrane region" description="Helical" evidence="15">
    <location>
        <begin position="765"/>
        <end position="782"/>
    </location>
</feature>
<keyword evidence="12" id="KW-0325">Glycoprotein</keyword>
<accession>A0A2S5BEY2</accession>
<dbReference type="CDD" id="cd23283">
    <property type="entry name" value="beta-trefoil_MIR_PMT1-like"/>
    <property type="match status" value="1"/>
</dbReference>
<dbReference type="InterPro" id="IPR032421">
    <property type="entry name" value="PMT_4TMC"/>
</dbReference>
<reference evidence="18 19" key="1">
    <citation type="journal article" date="2018" name="Front. Microbiol.">
        <title>Prospects for Fungal Bioremediation of Acidic Radioactive Waste Sites: Characterization and Genome Sequence of Rhodotorula taiwanensis MD1149.</title>
        <authorList>
            <person name="Tkavc R."/>
            <person name="Matrosova V.Y."/>
            <person name="Grichenko O.E."/>
            <person name="Gostincar C."/>
            <person name="Volpe R.P."/>
            <person name="Klimenkova P."/>
            <person name="Gaidamakova E.K."/>
            <person name="Zhou C.E."/>
            <person name="Stewart B.J."/>
            <person name="Lyman M.G."/>
            <person name="Malfatti S.A."/>
            <person name="Rubinfeld B."/>
            <person name="Courtot M."/>
            <person name="Singh J."/>
            <person name="Dalgard C.L."/>
            <person name="Hamilton T."/>
            <person name="Frey K.G."/>
            <person name="Gunde-Cimerman N."/>
            <person name="Dugan L."/>
            <person name="Daly M.J."/>
        </authorList>
    </citation>
    <scope>NUCLEOTIDE SEQUENCE [LARGE SCALE GENOMIC DNA]</scope>
    <source>
        <strain evidence="18 19">MD1149</strain>
    </source>
</reference>
<evidence type="ECO:0000256" key="11">
    <source>
        <dbReference type="ARBA" id="ARBA00023136"/>
    </source>
</evidence>
<feature type="compositionally biased region" description="Acidic residues" evidence="16">
    <location>
        <begin position="965"/>
        <end position="989"/>
    </location>
</feature>
<feature type="region of interest" description="Disordered" evidence="16">
    <location>
        <begin position="942"/>
        <end position="998"/>
    </location>
</feature>
<feature type="transmembrane region" description="Helical" evidence="15">
    <location>
        <begin position="182"/>
        <end position="202"/>
    </location>
</feature>
<dbReference type="SUPFAM" id="SSF82109">
    <property type="entry name" value="MIR domain"/>
    <property type="match status" value="1"/>
</dbReference>
<evidence type="ECO:0000256" key="13">
    <source>
        <dbReference type="ARBA" id="ARBA00045085"/>
    </source>
</evidence>
<feature type="domain" description="MIR" evidence="17">
    <location>
        <begin position="380"/>
        <end position="434"/>
    </location>
</feature>
<dbReference type="EC" id="2.4.1.109" evidence="4 15"/>
<dbReference type="UniPathway" id="UPA00378"/>
<sequence length="998" mass="109904">MASDPLRSRRLGGGAGTGAGLATTASNGTTSTLAPASSLFQDSTAKQSLSSKPRTRKPSLSDDRTAAKLQRAGGAGTTRSSGWSRVGGGLDVIQPGENRVLAGLILLGAVVRYWHIARPSSVVFDEVHFGGYIQSRFFMDVHPPLARLLITLVAWLAGFQGGQFDFKDIGGEYGPAHVPYVAMRLLPATLGLMLVPLAYLTLRALHLRPATALLGALFVLFENGLITQSRFILLDSPLILFTALSAFFWIGFSNENEVPRDRSGKVGPFSRRWWGWLLMTGLALGAVVSCKWVGLFTIATVGVFTIVQLWALLGDLRVPIPLLARHFAARAICLIAVPAVFYVSMFAIHFAVLSNSGDGDGFMSSEFQHTLRGHGMDDTFADVMVGSRVSIRHVHTQGGYLHSHPSAYPGGSQQQQITLYPHRDDNNIWLVLNATANPDIPNPELHAPATPIKDRQTLVFHHPATHKKLHSHDIRPPVSEVDYQNEVSGYGFEGFEGDANDHWIVEIDQVETDTKDGKYAKTHVQALRTKFRLRHLLTGCYLFSHKVKLPEWGFEQQEVTCNKNPSRENALWYVETNTHPMLPLDARKVNYRRPSFLAKFAELQAVMWQTNQGLTDRHAYDSRPSSWPLLLRGINLYGVSCCKRGAMLKRETDPWHRRNSWVKDHRQIYLIGNPFVWALSTIAVTSFLAIRAMLIVRAQRGYKDFAHSQVVYYDRVGTFLFAGWFLHYFPFFLMGRQLFLHHYFPALYFALLLLATAFDLATLRLTVVLTLVGGAVLAWWYLSPLAYGGVWTRSQCERAKKLGRNWDFSCADFHEKLSEYSPQTAAATAVENGESSTMATSLAAAVQPGRQAFEAVEKAPVSSSVPEEEKPRGAVRDEDRDGPLFVGLADPEPAQQEMTTSVVANQPAEAPGAHPEDDGVAIPQAAEGTAALPIKAILQAEDAGGGKAAGPAHDVPAAVDRRDVPDEDTPVAEAAAELDEELLVDEGDNDFTAPEDRR</sequence>
<evidence type="ECO:0000313" key="19">
    <source>
        <dbReference type="Proteomes" id="UP000237144"/>
    </source>
</evidence>
<evidence type="ECO:0000256" key="6">
    <source>
        <dbReference type="ARBA" id="ARBA00022679"/>
    </source>
</evidence>
<feature type="transmembrane region" description="Helical" evidence="15">
    <location>
        <begin position="273"/>
        <end position="289"/>
    </location>
</feature>
<feature type="transmembrane region" description="Helical" evidence="15">
    <location>
        <begin position="328"/>
        <end position="352"/>
    </location>
</feature>
<feature type="region of interest" description="Disordered" evidence="16">
    <location>
        <begin position="855"/>
        <end position="889"/>
    </location>
</feature>
<dbReference type="PROSITE" id="PS50919">
    <property type="entry name" value="MIR"/>
    <property type="match status" value="3"/>
</dbReference>
<evidence type="ECO:0000256" key="16">
    <source>
        <dbReference type="SAM" id="MobiDB-lite"/>
    </source>
</evidence>
<feature type="transmembrane region" description="Helical" evidence="15">
    <location>
        <begin position="145"/>
        <end position="162"/>
    </location>
</feature>
<dbReference type="EMBL" id="PJQD01000018">
    <property type="protein sequence ID" value="POY75303.1"/>
    <property type="molecule type" value="Genomic_DNA"/>
</dbReference>
<keyword evidence="7 15" id="KW-0812">Transmembrane</keyword>
<feature type="transmembrane region" description="Helical" evidence="15">
    <location>
        <begin position="675"/>
        <end position="696"/>
    </location>
</feature>
<feature type="compositionally biased region" description="Basic and acidic residues" evidence="16">
    <location>
        <begin position="867"/>
        <end position="882"/>
    </location>
</feature>
<evidence type="ECO:0000256" key="1">
    <source>
        <dbReference type="ARBA" id="ARBA00004477"/>
    </source>
</evidence>
<keyword evidence="8" id="KW-0677">Repeat</keyword>
<evidence type="ECO:0000259" key="17">
    <source>
        <dbReference type="PROSITE" id="PS50919"/>
    </source>
</evidence>
<dbReference type="AlphaFoldDB" id="A0A2S5BEY2"/>
<feature type="compositionally biased region" description="Polar residues" evidence="16">
    <location>
        <begin position="38"/>
        <end position="52"/>
    </location>
</feature>
<dbReference type="Proteomes" id="UP000237144">
    <property type="component" value="Unassembled WGS sequence"/>
</dbReference>
<evidence type="ECO:0000256" key="2">
    <source>
        <dbReference type="ARBA" id="ARBA00004922"/>
    </source>
</evidence>
<dbReference type="InterPro" id="IPR003342">
    <property type="entry name" value="ArnT-like_N"/>
</dbReference>
<evidence type="ECO:0000256" key="8">
    <source>
        <dbReference type="ARBA" id="ARBA00022737"/>
    </source>
</evidence>
<dbReference type="InterPro" id="IPR027005">
    <property type="entry name" value="PMT-like"/>
</dbReference>
<evidence type="ECO:0000256" key="14">
    <source>
        <dbReference type="ARBA" id="ARBA00045102"/>
    </source>
</evidence>
<feature type="compositionally biased region" description="Low complexity" evidence="16">
    <location>
        <begin position="20"/>
        <end position="34"/>
    </location>
</feature>
<comment type="catalytic activity">
    <reaction evidence="14 15">
        <text>a di-trans,poly-cis-dolichyl beta-D-mannosyl phosphate + L-seryl-[protein] = 3-O-(alpha-D-mannosyl)-L-seryl-[protein] + a di-trans,poly-cis-dolichyl phosphate + H(+)</text>
        <dbReference type="Rhea" id="RHEA:17377"/>
        <dbReference type="Rhea" id="RHEA-COMP:9863"/>
        <dbReference type="Rhea" id="RHEA-COMP:13546"/>
        <dbReference type="Rhea" id="RHEA-COMP:19498"/>
        <dbReference type="Rhea" id="RHEA-COMP:19501"/>
        <dbReference type="ChEBI" id="CHEBI:15378"/>
        <dbReference type="ChEBI" id="CHEBI:29999"/>
        <dbReference type="ChEBI" id="CHEBI:57683"/>
        <dbReference type="ChEBI" id="CHEBI:58211"/>
        <dbReference type="ChEBI" id="CHEBI:137321"/>
        <dbReference type="EC" id="2.4.1.109"/>
    </reaction>
</comment>
<keyword evidence="10 15" id="KW-1133">Transmembrane helix</keyword>
<dbReference type="Pfam" id="PF02366">
    <property type="entry name" value="PMT"/>
    <property type="match status" value="1"/>
</dbReference>
<dbReference type="Gene3D" id="2.80.10.50">
    <property type="match status" value="1"/>
</dbReference>
<evidence type="ECO:0000256" key="10">
    <source>
        <dbReference type="ARBA" id="ARBA00022989"/>
    </source>
</evidence>
<dbReference type="InterPro" id="IPR016093">
    <property type="entry name" value="MIR_motif"/>
</dbReference>
<dbReference type="PANTHER" id="PTHR10050:SF50">
    <property type="entry name" value="DOLICHYL-PHOSPHATE-MANNOSE--PROTEIN MANNOSYLTRANSFERASE 1-RELATED"/>
    <property type="match status" value="1"/>
</dbReference>
<evidence type="ECO:0000256" key="9">
    <source>
        <dbReference type="ARBA" id="ARBA00022824"/>
    </source>
</evidence>
<name>A0A2S5BEY2_9BASI</name>
<organism evidence="18 19">
    <name type="scientific">Rhodotorula taiwanensis</name>
    <dbReference type="NCBI Taxonomy" id="741276"/>
    <lineage>
        <taxon>Eukaryota</taxon>
        <taxon>Fungi</taxon>
        <taxon>Dikarya</taxon>
        <taxon>Basidiomycota</taxon>
        <taxon>Pucciniomycotina</taxon>
        <taxon>Microbotryomycetes</taxon>
        <taxon>Sporidiobolales</taxon>
        <taxon>Sporidiobolaceae</taxon>
        <taxon>Rhodotorula</taxon>
    </lineage>
</organism>
<evidence type="ECO:0000256" key="4">
    <source>
        <dbReference type="ARBA" id="ARBA00012839"/>
    </source>
</evidence>
<dbReference type="PANTHER" id="PTHR10050">
    <property type="entry name" value="DOLICHYL-PHOSPHATE-MANNOSE--PROTEIN MANNOSYLTRANSFERASE"/>
    <property type="match status" value="1"/>
</dbReference>
<dbReference type="STRING" id="741276.A0A2S5BEY2"/>
<evidence type="ECO:0000313" key="18">
    <source>
        <dbReference type="EMBL" id="POY75303.1"/>
    </source>
</evidence>
<dbReference type="GO" id="GO:0031502">
    <property type="term" value="C:dolichyl-phosphate-mannose-protein mannosyltransferase complex"/>
    <property type="evidence" value="ECO:0007669"/>
    <property type="project" value="UniProtKB-ARBA"/>
</dbReference>
<keyword evidence="6 15" id="KW-0808">Transferase</keyword>
<dbReference type="OrthoDB" id="292747at2759"/>
<feature type="transmembrane region" description="Helical" evidence="15">
    <location>
        <begin position="209"/>
        <end position="226"/>
    </location>
</feature>
<comment type="subcellular location">
    <subcellularLocation>
        <location evidence="1 15">Endoplasmic reticulum membrane</location>
        <topology evidence="1 15">Multi-pass membrane protein</topology>
    </subcellularLocation>
</comment>
<dbReference type="GO" id="GO:0004169">
    <property type="term" value="F:dolichyl-phosphate-mannose-protein mannosyltransferase activity"/>
    <property type="evidence" value="ECO:0007669"/>
    <property type="project" value="UniProtKB-UniRule"/>
</dbReference>
<comment type="similarity">
    <text evidence="3 15">Belongs to the glycosyltransferase 39 family.</text>
</comment>
<feature type="transmembrane region" description="Helical" evidence="15">
    <location>
        <begin position="740"/>
        <end position="758"/>
    </location>
</feature>
<comment type="catalytic activity">
    <reaction evidence="13 15">
        <text>a di-trans,poly-cis-dolichyl beta-D-mannosyl phosphate + L-threonyl-[protein] = 3-O-(alpha-D-mannosyl)-L-threonyl-[protein] + a di-trans,poly-cis-dolichyl phosphate + H(+)</text>
        <dbReference type="Rhea" id="RHEA:53396"/>
        <dbReference type="Rhea" id="RHEA-COMP:11060"/>
        <dbReference type="Rhea" id="RHEA-COMP:13547"/>
        <dbReference type="Rhea" id="RHEA-COMP:19498"/>
        <dbReference type="Rhea" id="RHEA-COMP:19501"/>
        <dbReference type="ChEBI" id="CHEBI:15378"/>
        <dbReference type="ChEBI" id="CHEBI:30013"/>
        <dbReference type="ChEBI" id="CHEBI:57683"/>
        <dbReference type="ChEBI" id="CHEBI:58211"/>
        <dbReference type="ChEBI" id="CHEBI:137323"/>
        <dbReference type="EC" id="2.4.1.109"/>
    </reaction>
</comment>
<keyword evidence="11 15" id="KW-0472">Membrane</keyword>
<evidence type="ECO:0000256" key="15">
    <source>
        <dbReference type="RuleBase" id="RU367007"/>
    </source>
</evidence>
<keyword evidence="19" id="KW-1185">Reference proteome</keyword>
<dbReference type="Pfam" id="PF02815">
    <property type="entry name" value="MIR"/>
    <property type="match status" value="1"/>
</dbReference>
<feature type="domain" description="MIR" evidence="17">
    <location>
        <begin position="521"/>
        <end position="577"/>
    </location>
</feature>
<protein>
    <recommendedName>
        <fullName evidence="4 15">Dolichyl-phosphate-mannose--protein mannosyltransferase</fullName>
        <ecNumber evidence="4 15">2.4.1.109</ecNumber>
    </recommendedName>
</protein>
<feature type="domain" description="MIR" evidence="17">
    <location>
        <begin position="449"/>
        <end position="508"/>
    </location>
</feature>
<dbReference type="SMART" id="SM00472">
    <property type="entry name" value="MIR"/>
    <property type="match status" value="3"/>
</dbReference>
<feature type="region of interest" description="Disordered" evidence="16">
    <location>
        <begin position="1"/>
        <end position="83"/>
    </location>
</feature>
<dbReference type="InterPro" id="IPR036300">
    <property type="entry name" value="MIR_dom_sf"/>
</dbReference>
<dbReference type="FunFam" id="2.80.10.50:FF:000034">
    <property type="entry name" value="Dolichyl-phosphate-mannose-protein mannosyltransferase 1"/>
    <property type="match status" value="1"/>
</dbReference>
<dbReference type="Pfam" id="PF16192">
    <property type="entry name" value="PMT_4TMC"/>
    <property type="match status" value="1"/>
</dbReference>
<evidence type="ECO:0000256" key="12">
    <source>
        <dbReference type="ARBA" id="ARBA00023180"/>
    </source>
</evidence>
<keyword evidence="5 15" id="KW-0328">Glycosyltransferase</keyword>
<comment type="function">
    <text evidence="15">Transfers mannose from Dol-P-mannose to Ser or Thr residues on proteins.</text>
</comment>
<evidence type="ECO:0000256" key="7">
    <source>
        <dbReference type="ARBA" id="ARBA00022692"/>
    </source>
</evidence>
<gene>
    <name evidence="18" type="ORF">BMF94_1674</name>
</gene>
<feature type="transmembrane region" description="Helical" evidence="15">
    <location>
        <begin position="716"/>
        <end position="734"/>
    </location>
</feature>
<evidence type="ECO:0000256" key="5">
    <source>
        <dbReference type="ARBA" id="ARBA00022676"/>
    </source>
</evidence>
<feature type="transmembrane region" description="Helical" evidence="15">
    <location>
        <begin position="232"/>
        <end position="252"/>
    </location>
</feature>
<evidence type="ECO:0000256" key="3">
    <source>
        <dbReference type="ARBA" id="ARBA00007222"/>
    </source>
</evidence>
<proteinExistence type="inferred from homology"/>
<comment type="caution">
    <text evidence="18">The sequence shown here is derived from an EMBL/GenBank/DDBJ whole genome shotgun (WGS) entry which is preliminary data.</text>
</comment>
<feature type="transmembrane region" description="Helical" evidence="15">
    <location>
        <begin position="295"/>
        <end position="316"/>
    </location>
</feature>